<accession>A0A8S4A4F1</accession>
<evidence type="ECO:0000256" key="1">
    <source>
        <dbReference type="SAM" id="Phobius"/>
    </source>
</evidence>
<dbReference type="OrthoDB" id="428346at2759"/>
<dbReference type="EMBL" id="CAJHNH020006545">
    <property type="protein sequence ID" value="CAG5133856.1"/>
    <property type="molecule type" value="Genomic_DNA"/>
</dbReference>
<protein>
    <submittedName>
        <fullName evidence="2">Uncharacterized protein</fullName>
    </submittedName>
</protein>
<evidence type="ECO:0000313" key="3">
    <source>
        <dbReference type="Proteomes" id="UP000678393"/>
    </source>
</evidence>
<keyword evidence="1" id="KW-1133">Transmembrane helix</keyword>
<keyword evidence="3" id="KW-1185">Reference proteome</keyword>
<proteinExistence type="predicted"/>
<name>A0A8S4A4F1_9EUPU</name>
<feature type="transmembrane region" description="Helical" evidence="1">
    <location>
        <begin position="38"/>
        <end position="57"/>
    </location>
</feature>
<keyword evidence="1" id="KW-0812">Transmembrane</keyword>
<keyword evidence="1" id="KW-0472">Membrane</keyword>
<dbReference type="Gene3D" id="3.40.50.11350">
    <property type="match status" value="1"/>
</dbReference>
<reference evidence="2" key="1">
    <citation type="submission" date="2021-04" db="EMBL/GenBank/DDBJ databases">
        <authorList>
            <consortium name="Molecular Ecology Group"/>
        </authorList>
    </citation>
    <scope>NUCLEOTIDE SEQUENCE</scope>
</reference>
<sequence length="446" mass="51310">MLKVQLISKSSTNRFQTSFTKLILCNAKMNVKACSMTTVFILLIGAVTVLYCSFWALQEVFATDKLLRFLTNASRLFDTSWEDETYVPLMSRHRRRFLMWYFARPDIASLIGPDTGAEATQYVIYRCDTGRMSTCGGWADRIKGMMTAYIIANLTGRNFKVELLAKGCDITEYLIPNLVDWRLPVSFHKSLQKLPNDTGIINFMNQRFANFSELNLTSLTGAERFVYFKTNTFHVDLFKSAILFEHELSWMRSLTHDQVTATVYKRLFVLHPRLQVKLQSFLFRTVPTPQHKLVCVHVRMGQNPTIPRDSEIRNSPENLFRVWEFIEEQSKTDFHKVFIMADSMQTIDEAGNQSFKSRIVENPGPIIHVERYPHEATKSDICQAEDKIVFDQHVLMNCDILMISYSGLSQMAAFVRGSDHGLYCLLRNGTIVPCTTENILTVYNQG</sequence>
<gene>
    <name evidence="2" type="ORF">CUNI_LOCUS19414</name>
</gene>
<evidence type="ECO:0000313" key="2">
    <source>
        <dbReference type="EMBL" id="CAG5133856.1"/>
    </source>
</evidence>
<dbReference type="AlphaFoldDB" id="A0A8S4A4F1"/>
<organism evidence="2 3">
    <name type="scientific">Candidula unifasciata</name>
    <dbReference type="NCBI Taxonomy" id="100452"/>
    <lineage>
        <taxon>Eukaryota</taxon>
        <taxon>Metazoa</taxon>
        <taxon>Spiralia</taxon>
        <taxon>Lophotrochozoa</taxon>
        <taxon>Mollusca</taxon>
        <taxon>Gastropoda</taxon>
        <taxon>Heterobranchia</taxon>
        <taxon>Euthyneura</taxon>
        <taxon>Panpulmonata</taxon>
        <taxon>Eupulmonata</taxon>
        <taxon>Stylommatophora</taxon>
        <taxon>Helicina</taxon>
        <taxon>Helicoidea</taxon>
        <taxon>Geomitridae</taxon>
        <taxon>Candidula</taxon>
    </lineage>
</organism>
<dbReference type="Proteomes" id="UP000678393">
    <property type="component" value="Unassembled WGS sequence"/>
</dbReference>
<comment type="caution">
    <text evidence="2">The sequence shown here is derived from an EMBL/GenBank/DDBJ whole genome shotgun (WGS) entry which is preliminary data.</text>
</comment>